<reference evidence="4 5" key="1">
    <citation type="journal article" date="2024" name="Appl. Microbiol. Biotechnol.">
        <title>Biosynthetic gene clusters with biotechnological applications in novel Antarctic isolates from Actinomycetota.</title>
        <authorList>
            <person name="Bruna P."/>
            <person name="Nunez-Montero K."/>
            <person name="Contreras M.J."/>
            <person name="Leal K."/>
            <person name="Garcia M."/>
            <person name="Abanto M."/>
            <person name="Barrientos L."/>
        </authorList>
    </citation>
    <scope>NUCLEOTIDE SEQUENCE [LARGE SCALE GENOMIC DNA]</scope>
    <source>
        <strain evidence="4 5">Se16.17</strain>
    </source>
</reference>
<dbReference type="RefSeq" id="WP_026543376.1">
    <property type="nucleotide sequence ID" value="NZ_JBBMFV010000004.1"/>
</dbReference>
<feature type="domain" description="N-acetyltransferase" evidence="3">
    <location>
        <begin position="3"/>
        <end position="162"/>
    </location>
</feature>
<dbReference type="InterPro" id="IPR016181">
    <property type="entry name" value="Acyl_CoA_acyltransferase"/>
</dbReference>
<protein>
    <submittedName>
        <fullName evidence="4">N-acetyltransferase family protein</fullName>
    </submittedName>
</protein>
<keyword evidence="1" id="KW-0808">Transferase</keyword>
<dbReference type="PROSITE" id="PS51186">
    <property type="entry name" value="GNAT"/>
    <property type="match status" value="1"/>
</dbReference>
<dbReference type="PANTHER" id="PTHR43072:SF23">
    <property type="entry name" value="UPF0039 PROTEIN C11D3.02C"/>
    <property type="match status" value="1"/>
</dbReference>
<evidence type="ECO:0000313" key="5">
    <source>
        <dbReference type="Proteomes" id="UP001448614"/>
    </source>
</evidence>
<dbReference type="CDD" id="cd04301">
    <property type="entry name" value="NAT_SF"/>
    <property type="match status" value="1"/>
</dbReference>
<evidence type="ECO:0000313" key="4">
    <source>
        <dbReference type="EMBL" id="MEO3941522.1"/>
    </source>
</evidence>
<dbReference type="SUPFAM" id="SSF55729">
    <property type="entry name" value="Acyl-CoA N-acyltransferases (Nat)"/>
    <property type="match status" value="1"/>
</dbReference>
<name>A0ABV0GSP3_PAENI</name>
<dbReference type="Pfam" id="PF00583">
    <property type="entry name" value="Acetyltransf_1"/>
    <property type="match status" value="1"/>
</dbReference>
<dbReference type="InterPro" id="IPR000182">
    <property type="entry name" value="GNAT_dom"/>
</dbReference>
<dbReference type="PANTHER" id="PTHR43072">
    <property type="entry name" value="N-ACETYLTRANSFERASE"/>
    <property type="match status" value="1"/>
</dbReference>
<comment type="caution">
    <text evidence="4">The sequence shown here is derived from an EMBL/GenBank/DDBJ whole genome shotgun (WGS) entry which is preliminary data.</text>
</comment>
<dbReference type="EMBL" id="JBBMFV010000004">
    <property type="protein sequence ID" value="MEO3941522.1"/>
    <property type="molecule type" value="Genomic_DNA"/>
</dbReference>
<gene>
    <name evidence="4" type="ORF">V3C41_10640</name>
</gene>
<organism evidence="4 5">
    <name type="scientific">Paenarthrobacter nicotinovorans</name>
    <name type="common">Arthrobacter nicotinovorans</name>
    <dbReference type="NCBI Taxonomy" id="29320"/>
    <lineage>
        <taxon>Bacteria</taxon>
        <taxon>Bacillati</taxon>
        <taxon>Actinomycetota</taxon>
        <taxon>Actinomycetes</taxon>
        <taxon>Micrococcales</taxon>
        <taxon>Micrococcaceae</taxon>
        <taxon>Paenarthrobacter</taxon>
    </lineage>
</organism>
<keyword evidence="5" id="KW-1185">Reference proteome</keyword>
<proteinExistence type="predicted"/>
<sequence length="169" mass="18345">MTVMLRAMEPGDWPAVREIFQEGIDTGFATFESSAPEWDAFNNSRLPDHRFVAVNGEGTILGWTAVSPVSKRPAYAGVVEHSIYVAGAARGQGVGALLLKALADSTEAKGIWTIQSSIFPENKASLRLHQANGFAIVGRRERIARLSTGPAAGQWRDTLLLERRSPVID</sequence>
<dbReference type="Gene3D" id="3.40.630.30">
    <property type="match status" value="1"/>
</dbReference>
<evidence type="ECO:0000256" key="1">
    <source>
        <dbReference type="ARBA" id="ARBA00022679"/>
    </source>
</evidence>
<dbReference type="Proteomes" id="UP001448614">
    <property type="component" value="Unassembled WGS sequence"/>
</dbReference>
<keyword evidence="2" id="KW-0012">Acyltransferase</keyword>
<evidence type="ECO:0000256" key="2">
    <source>
        <dbReference type="ARBA" id="ARBA00023315"/>
    </source>
</evidence>
<evidence type="ECO:0000259" key="3">
    <source>
        <dbReference type="PROSITE" id="PS51186"/>
    </source>
</evidence>
<accession>A0ABV0GSP3</accession>